<dbReference type="AlphaFoldDB" id="A0AAD2G1T9"/>
<sequence>MVALTDPETDFSGALRHSSVLGMSPGEEYQSSSSFESSEFLKMPVDNSLMSDNMGNQGLYKGTVMKKTGKPHGKGTMAYSTCDLIYSGQWVEGDWSGFGKLTDTSTGMEYEGGFLDNRKHGLGVITYQDGRVYDASFQLGKMCHKGHLTWPDGCKYWGNWNDDGVPHGRGKKDFTDGSSYDGEFDNGVFQGHGRMTYPDGSWHLGEWQDGVANGLGMRVRKDGKLVHEGMYCHGNSLTVSSLPPEYQEKSSGEFLLYRSSVTDGRTLEGPLPNDITMRKLQFKC</sequence>
<dbReference type="Gene3D" id="2.20.110.10">
    <property type="entry name" value="Histone H3 K4-specific methyltransferase SET7/9 N-terminal domain"/>
    <property type="match status" value="3"/>
</dbReference>
<accession>A0AAD2G1T9</accession>
<keyword evidence="4" id="KW-1185">Reference proteome</keyword>
<evidence type="ECO:0000256" key="2">
    <source>
        <dbReference type="SAM" id="MobiDB-lite"/>
    </source>
</evidence>
<gene>
    <name evidence="3" type="ORF">CYCCA115_LOCUS18307</name>
</gene>
<evidence type="ECO:0000256" key="1">
    <source>
        <dbReference type="ARBA" id="ARBA00022737"/>
    </source>
</evidence>
<evidence type="ECO:0000313" key="3">
    <source>
        <dbReference type="EMBL" id="CAJ1959888.1"/>
    </source>
</evidence>
<feature type="region of interest" description="Disordered" evidence="2">
    <location>
        <begin position="16"/>
        <end position="35"/>
    </location>
</feature>
<dbReference type="Proteomes" id="UP001295423">
    <property type="component" value="Unassembled WGS sequence"/>
</dbReference>
<keyword evidence="1" id="KW-0677">Repeat</keyword>
<dbReference type="SMART" id="SM00698">
    <property type="entry name" value="MORN"/>
    <property type="match status" value="6"/>
</dbReference>
<dbReference type="PANTHER" id="PTHR23084">
    <property type="entry name" value="PHOSPHATIDYLINOSITOL-4-PHOSPHATE 5-KINASE RELATED"/>
    <property type="match status" value="1"/>
</dbReference>
<dbReference type="Pfam" id="PF02493">
    <property type="entry name" value="MORN"/>
    <property type="match status" value="7"/>
</dbReference>
<dbReference type="InterPro" id="IPR003409">
    <property type="entry name" value="MORN"/>
</dbReference>
<dbReference type="PANTHER" id="PTHR23084:SF263">
    <property type="entry name" value="MORN REPEAT-CONTAINING PROTEIN 1"/>
    <property type="match status" value="1"/>
</dbReference>
<proteinExistence type="predicted"/>
<comment type="caution">
    <text evidence="3">The sequence shown here is derived from an EMBL/GenBank/DDBJ whole genome shotgun (WGS) entry which is preliminary data.</text>
</comment>
<name>A0AAD2G1T9_9STRA</name>
<dbReference type="EMBL" id="CAKOGP040002025">
    <property type="protein sequence ID" value="CAJ1959888.1"/>
    <property type="molecule type" value="Genomic_DNA"/>
</dbReference>
<organism evidence="3 4">
    <name type="scientific">Cylindrotheca closterium</name>
    <dbReference type="NCBI Taxonomy" id="2856"/>
    <lineage>
        <taxon>Eukaryota</taxon>
        <taxon>Sar</taxon>
        <taxon>Stramenopiles</taxon>
        <taxon>Ochrophyta</taxon>
        <taxon>Bacillariophyta</taxon>
        <taxon>Bacillariophyceae</taxon>
        <taxon>Bacillariophycidae</taxon>
        <taxon>Bacillariales</taxon>
        <taxon>Bacillariaceae</taxon>
        <taxon>Cylindrotheca</taxon>
    </lineage>
</organism>
<protein>
    <recommendedName>
        <fullName evidence="5">MORN repeat-containing protein 5</fullName>
    </recommendedName>
</protein>
<evidence type="ECO:0000313" key="4">
    <source>
        <dbReference type="Proteomes" id="UP001295423"/>
    </source>
</evidence>
<evidence type="ECO:0008006" key="5">
    <source>
        <dbReference type="Google" id="ProtNLM"/>
    </source>
</evidence>
<reference evidence="3" key="1">
    <citation type="submission" date="2023-08" db="EMBL/GenBank/DDBJ databases">
        <authorList>
            <person name="Audoor S."/>
            <person name="Bilcke G."/>
        </authorList>
    </citation>
    <scope>NUCLEOTIDE SEQUENCE</scope>
</reference>
<dbReference type="SUPFAM" id="SSF82185">
    <property type="entry name" value="Histone H3 K4-specific methyltransferase SET7/9 N-terminal domain"/>
    <property type="match status" value="2"/>
</dbReference>